<evidence type="ECO:0000313" key="2">
    <source>
        <dbReference type="Proteomes" id="UP001642540"/>
    </source>
</evidence>
<name>A0ABP1RH69_9HEXA</name>
<dbReference type="EMBL" id="CAXLJM020000074">
    <property type="protein sequence ID" value="CAL8128193.1"/>
    <property type="molecule type" value="Genomic_DNA"/>
</dbReference>
<evidence type="ECO:0000313" key="1">
    <source>
        <dbReference type="EMBL" id="CAL8128193.1"/>
    </source>
</evidence>
<comment type="caution">
    <text evidence="1">The sequence shown here is derived from an EMBL/GenBank/DDBJ whole genome shotgun (WGS) entry which is preliminary data.</text>
</comment>
<keyword evidence="2" id="KW-1185">Reference proteome</keyword>
<reference evidence="1 2" key="1">
    <citation type="submission" date="2024-08" db="EMBL/GenBank/DDBJ databases">
        <authorList>
            <person name="Cucini C."/>
            <person name="Frati F."/>
        </authorList>
    </citation>
    <scope>NUCLEOTIDE SEQUENCE [LARGE SCALE GENOMIC DNA]</scope>
</reference>
<sequence length="102" mass="11278">MLSSCSYLRLAARLVSPPEPQSSGALVLVFCPGSTPPFTGWEQQFIYQSVVLFLTTSISPQGIFSPRPDHPQSKSPQDSRILLSTAVSSSDFQQPLRLIYKY</sequence>
<organism evidence="1 2">
    <name type="scientific">Orchesella dallaii</name>
    <dbReference type="NCBI Taxonomy" id="48710"/>
    <lineage>
        <taxon>Eukaryota</taxon>
        <taxon>Metazoa</taxon>
        <taxon>Ecdysozoa</taxon>
        <taxon>Arthropoda</taxon>
        <taxon>Hexapoda</taxon>
        <taxon>Collembola</taxon>
        <taxon>Entomobryomorpha</taxon>
        <taxon>Entomobryoidea</taxon>
        <taxon>Orchesellidae</taxon>
        <taxon>Orchesellinae</taxon>
        <taxon>Orchesella</taxon>
    </lineage>
</organism>
<protein>
    <submittedName>
        <fullName evidence="1">Uncharacterized protein</fullName>
    </submittedName>
</protein>
<dbReference type="Proteomes" id="UP001642540">
    <property type="component" value="Unassembled WGS sequence"/>
</dbReference>
<gene>
    <name evidence="1" type="ORF">ODALV1_LOCUS22128</name>
</gene>
<proteinExistence type="predicted"/>
<accession>A0ABP1RH69</accession>